<evidence type="ECO:0000313" key="1">
    <source>
        <dbReference type="EMBL" id="SDR71338.1"/>
    </source>
</evidence>
<dbReference type="AlphaFoldDB" id="A0A1H1L9X8"/>
<dbReference type="EMBL" id="LT629766">
    <property type="protein sequence ID" value="SDR71338.1"/>
    <property type="molecule type" value="Genomic_DNA"/>
</dbReference>
<dbReference type="Pfam" id="PF20293">
    <property type="entry name" value="MC6"/>
    <property type="match status" value="1"/>
</dbReference>
<name>A0A1H1L9X8_9MICO</name>
<proteinExistence type="predicted"/>
<keyword evidence="2" id="KW-1185">Reference proteome</keyword>
<dbReference type="Proteomes" id="UP000199597">
    <property type="component" value="Chromosome I"/>
</dbReference>
<reference evidence="2" key="1">
    <citation type="submission" date="2016-10" db="EMBL/GenBank/DDBJ databases">
        <authorList>
            <person name="Varghese N."/>
            <person name="Submissions S."/>
        </authorList>
    </citation>
    <scope>NUCLEOTIDE SEQUENCE [LARGE SCALE GENOMIC DNA]</scope>
    <source>
        <strain evidence="2">DSM 23676</strain>
    </source>
</reference>
<protein>
    <submittedName>
        <fullName evidence="1">Uncharacterized protein</fullName>
    </submittedName>
</protein>
<dbReference type="InterPro" id="IPR046897">
    <property type="entry name" value="ABC-3C_MC6"/>
</dbReference>
<dbReference type="STRING" id="1136497.SAMN04489752_0026"/>
<organism evidence="1 2">
    <name type="scientific">Brevibacterium siliguriense</name>
    <dbReference type="NCBI Taxonomy" id="1136497"/>
    <lineage>
        <taxon>Bacteria</taxon>
        <taxon>Bacillati</taxon>
        <taxon>Actinomycetota</taxon>
        <taxon>Actinomycetes</taxon>
        <taxon>Micrococcales</taxon>
        <taxon>Brevibacteriaceae</taxon>
        <taxon>Brevibacterium</taxon>
    </lineage>
</organism>
<dbReference type="RefSeq" id="WP_092008977.1">
    <property type="nucleotide sequence ID" value="NZ_LT629766.1"/>
</dbReference>
<evidence type="ECO:0000313" key="2">
    <source>
        <dbReference type="Proteomes" id="UP000199597"/>
    </source>
</evidence>
<gene>
    <name evidence="1" type="ORF">SAMN04489752_0026</name>
</gene>
<sequence length="78" mass="8502">MSEIFPDKFTPLERTIVGEAAALLALLGDRALSVGQLYGEHRRSANASTYDSFVTALTFLYGAGVLNYDDQMVRVSPC</sequence>
<accession>A0A1H1L9X8</accession>